<dbReference type="RefSeq" id="WP_109669204.1">
    <property type="nucleotide sequence ID" value="NZ_QGGW01000007.1"/>
</dbReference>
<dbReference type="InterPro" id="IPR045601">
    <property type="entry name" value="DUF6455"/>
</dbReference>
<evidence type="ECO:0000313" key="3">
    <source>
        <dbReference type="Proteomes" id="UP000245708"/>
    </source>
</evidence>
<name>A0A316GEP2_9RHOB</name>
<keyword evidence="3" id="KW-1185">Reference proteome</keyword>
<accession>A0A316GEP2</accession>
<dbReference type="EMBL" id="QGGW01000007">
    <property type="protein sequence ID" value="PWK59461.1"/>
    <property type="molecule type" value="Genomic_DNA"/>
</dbReference>
<sequence>MQSNMTSDRHAALMAKMATILGTDLDDAELRGDLPPEMRDDMLSACTGCAEPGNCARWLARTAQAEAAPDYCRNRDILHALAAE</sequence>
<reference evidence="2 3" key="1">
    <citation type="submission" date="2018-05" db="EMBL/GenBank/DDBJ databases">
        <title>Genomic Encyclopedia of Type Strains, Phase IV (KMG-IV): sequencing the most valuable type-strain genomes for metagenomic binning, comparative biology and taxonomic classification.</title>
        <authorList>
            <person name="Goeker M."/>
        </authorList>
    </citation>
    <scope>NUCLEOTIDE SEQUENCE [LARGE SCALE GENOMIC DNA]</scope>
    <source>
        <strain evidence="2 3">DSM 16097</strain>
    </source>
</reference>
<feature type="domain" description="DUF6455" evidence="1">
    <location>
        <begin position="1"/>
        <end position="83"/>
    </location>
</feature>
<gene>
    <name evidence="2" type="ORF">C7455_1076</name>
</gene>
<evidence type="ECO:0000259" key="1">
    <source>
        <dbReference type="Pfam" id="PF20056"/>
    </source>
</evidence>
<evidence type="ECO:0000313" key="2">
    <source>
        <dbReference type="EMBL" id="PWK59461.1"/>
    </source>
</evidence>
<proteinExistence type="predicted"/>
<dbReference type="Proteomes" id="UP000245708">
    <property type="component" value="Unassembled WGS sequence"/>
</dbReference>
<protein>
    <recommendedName>
        <fullName evidence="1">DUF6455 domain-containing protein</fullName>
    </recommendedName>
</protein>
<comment type="caution">
    <text evidence="2">The sequence shown here is derived from an EMBL/GenBank/DDBJ whole genome shotgun (WGS) entry which is preliminary data.</text>
</comment>
<dbReference type="Pfam" id="PF20056">
    <property type="entry name" value="DUF6455"/>
    <property type="match status" value="1"/>
</dbReference>
<dbReference type="AlphaFoldDB" id="A0A316GEP2"/>
<organism evidence="2 3">
    <name type="scientific">Roseicyclus mahoneyensis</name>
    <dbReference type="NCBI Taxonomy" id="164332"/>
    <lineage>
        <taxon>Bacteria</taxon>
        <taxon>Pseudomonadati</taxon>
        <taxon>Pseudomonadota</taxon>
        <taxon>Alphaproteobacteria</taxon>
        <taxon>Rhodobacterales</taxon>
        <taxon>Roseobacteraceae</taxon>
        <taxon>Roseicyclus</taxon>
    </lineage>
</organism>